<keyword evidence="5 21" id="KW-0762">Sugar transport</keyword>
<evidence type="ECO:0000256" key="12">
    <source>
        <dbReference type="ARBA" id="ARBA00023139"/>
    </source>
</evidence>
<comment type="subcellular location">
    <subcellularLocation>
        <location evidence="1">Cell outer membrane</location>
        <topology evidence="1">Multi-pass membrane protein</topology>
    </subcellularLocation>
</comment>
<keyword evidence="11" id="KW-0472">Membrane</keyword>
<dbReference type="GO" id="GO:0046930">
    <property type="term" value="C:pore complex"/>
    <property type="evidence" value="ECO:0007669"/>
    <property type="project" value="UniProtKB-KW"/>
</dbReference>
<evidence type="ECO:0000259" key="19">
    <source>
        <dbReference type="Pfam" id="PF10531"/>
    </source>
</evidence>
<evidence type="ECO:0000256" key="13">
    <source>
        <dbReference type="ARBA" id="ARBA00023237"/>
    </source>
</evidence>
<keyword evidence="6" id="KW-0812">Transmembrane</keyword>
<dbReference type="GO" id="GO:0015159">
    <property type="term" value="F:polysaccharide transmembrane transporter activity"/>
    <property type="evidence" value="ECO:0007669"/>
    <property type="project" value="InterPro"/>
</dbReference>
<evidence type="ECO:0000256" key="6">
    <source>
        <dbReference type="ARBA" id="ARBA00022692"/>
    </source>
</evidence>
<keyword evidence="15" id="KW-0175">Coiled coil</keyword>
<feature type="domain" description="Polysaccharide export protein N-terminal" evidence="18">
    <location>
        <begin position="144"/>
        <end position="218"/>
    </location>
</feature>
<feature type="domain" description="Soluble ligand binding" evidence="19">
    <location>
        <begin position="710"/>
        <end position="757"/>
    </location>
</feature>
<feature type="domain" description="SLBB" evidence="20">
    <location>
        <begin position="309"/>
        <end position="384"/>
    </location>
</feature>
<dbReference type="PANTHER" id="PTHR33619:SF3">
    <property type="entry name" value="POLYSACCHARIDE EXPORT PROTEIN GFCE-RELATED"/>
    <property type="match status" value="1"/>
</dbReference>
<keyword evidence="3" id="KW-0813">Transport</keyword>
<feature type="domain" description="Soluble ligand binding" evidence="19">
    <location>
        <begin position="568"/>
        <end position="600"/>
    </location>
</feature>
<evidence type="ECO:0000259" key="18">
    <source>
        <dbReference type="Pfam" id="PF02563"/>
    </source>
</evidence>
<evidence type="ECO:0000256" key="10">
    <source>
        <dbReference type="ARBA" id="ARBA00023114"/>
    </source>
</evidence>
<reference evidence="22" key="1">
    <citation type="submission" date="2019-07" db="EMBL/GenBank/DDBJ databases">
        <title>Chitinimonas sp. nov., isolated from Ny-Alesund, arctica soil.</title>
        <authorList>
            <person name="Xu Q."/>
            <person name="Peng F."/>
        </authorList>
    </citation>
    <scope>NUCLEOTIDE SEQUENCE [LARGE SCALE GENOMIC DNA]</scope>
    <source>
        <strain evidence="22">R3-44</strain>
    </source>
</reference>
<keyword evidence="10" id="KW-0626">Porin</keyword>
<evidence type="ECO:0000256" key="8">
    <source>
        <dbReference type="ARBA" id="ARBA00023047"/>
    </source>
</evidence>
<keyword evidence="14" id="KW-0449">Lipoprotein</keyword>
<keyword evidence="22" id="KW-1185">Reference proteome</keyword>
<dbReference type="GO" id="GO:0006811">
    <property type="term" value="P:monoatomic ion transport"/>
    <property type="evidence" value="ECO:0007669"/>
    <property type="project" value="UniProtKB-KW"/>
</dbReference>
<comment type="similarity">
    <text evidence="2">Belongs to the BexD/CtrA/VexA family.</text>
</comment>
<gene>
    <name evidence="21" type="ORF">FNU76_04850</name>
</gene>
<dbReference type="Pfam" id="PF22461">
    <property type="entry name" value="SLBB_2"/>
    <property type="match status" value="2"/>
</dbReference>
<accession>A0A516SC53</accession>
<dbReference type="InterPro" id="IPR054765">
    <property type="entry name" value="SLBB_dom"/>
</dbReference>
<sequence>MTLTKNALCSWASRFVSLLAVCVSFAVSADDIDLAADPAMREQRLGIVGKSFGQESSARPTIDIQGAGNDPMRGTRTNKGAQRPLGDALGGDEQRMGQPIRQQLPEQTEFQRFVYDSTGKLLPLFGYQLFRNSPDTFAPVDNVPVTSDYTIGPGDEIWIRAWGQIDIDIRAVVDRNGTVNIPRVGVFNVAGIRYQELQGYLSTAFSRTFKNFELSVTLGQLRSIQVFVVGQAQRPGVYTVSSLSTLVNAIFAAGGPSTRGSMRKIQLKRGDKVISEMDLYDLLLRGDKTKDRPLLPGDVIYIPPVGKVAAISGSINTAGIYELPEGEASLKDLIAWSGGLSSLADGLKVTIERIDNRKTRKVEELKLDAAGQSGAVKDGDVVTVYPIAPKFANSITLRGFVNQPERFTWRKGIRISDIVPSMESLISRSYWTDRNRMDAQDDSVDAQNAMVQAMYRGGGKITPRNGPRKINGINPPNRNFTPLQGVDPKDENAFASIQRAEAVNLDYAVIERVADDGSSDLLPFSLGLALKGDVQHNLLLQPNDVVTIFSKDDIRVPVEKQSKYIRLEGEFVTPGIYKLEQGETLQKLVTRIGGLTSNAYLFGTEFSRESVRVLQQKQLDDSVDRLERDLERTAVNKSQKAMNAEEAQSAKVEAEQQRGLLNKLRQIKATGRVSLEMPAELLPPDVKQLPDIALEDGDKIVIPNASGSISVFGAVFNPGAFIFKSEKRFEDYLRQSGGPTRDADESSMFVLRADGTVLSKRQSGWLSSLGGQKLMPGDAIVMPERLEERFNLTKELKDWSQIFFQFATGVAGLKVLKGL</sequence>
<dbReference type="Gene3D" id="3.30.1950.10">
    <property type="entry name" value="wza like domain"/>
    <property type="match status" value="1"/>
</dbReference>
<keyword evidence="12" id="KW-0564">Palmitate</keyword>
<evidence type="ECO:0000256" key="17">
    <source>
        <dbReference type="SAM" id="SignalP"/>
    </source>
</evidence>
<keyword evidence="9" id="KW-0406">Ion transport</keyword>
<evidence type="ECO:0000256" key="7">
    <source>
        <dbReference type="ARBA" id="ARBA00022729"/>
    </source>
</evidence>
<dbReference type="RefSeq" id="WP_143856656.1">
    <property type="nucleotide sequence ID" value="NZ_CP041730.1"/>
</dbReference>
<dbReference type="GO" id="GO:0009279">
    <property type="term" value="C:cell outer membrane"/>
    <property type="evidence" value="ECO:0007669"/>
    <property type="project" value="UniProtKB-SubCell"/>
</dbReference>
<evidence type="ECO:0000313" key="22">
    <source>
        <dbReference type="Proteomes" id="UP000317550"/>
    </source>
</evidence>
<dbReference type="Proteomes" id="UP000317550">
    <property type="component" value="Chromosome"/>
</dbReference>
<evidence type="ECO:0000256" key="9">
    <source>
        <dbReference type="ARBA" id="ARBA00023065"/>
    </source>
</evidence>
<dbReference type="OrthoDB" id="9815244at2"/>
<proteinExistence type="inferred from homology"/>
<organism evidence="21 22">
    <name type="scientific">Chitinimonas arctica</name>
    <dbReference type="NCBI Taxonomy" id="2594795"/>
    <lineage>
        <taxon>Bacteria</taxon>
        <taxon>Pseudomonadati</taxon>
        <taxon>Pseudomonadota</taxon>
        <taxon>Betaproteobacteria</taxon>
        <taxon>Neisseriales</taxon>
        <taxon>Chitinibacteraceae</taxon>
        <taxon>Chitinimonas</taxon>
    </lineage>
</organism>
<dbReference type="EMBL" id="CP041730">
    <property type="protein sequence ID" value="QDQ25731.1"/>
    <property type="molecule type" value="Genomic_DNA"/>
</dbReference>
<dbReference type="Pfam" id="PF10531">
    <property type="entry name" value="SLBB"/>
    <property type="match status" value="2"/>
</dbReference>
<dbReference type="PANTHER" id="PTHR33619">
    <property type="entry name" value="POLYSACCHARIDE EXPORT PROTEIN GFCE-RELATED"/>
    <property type="match status" value="1"/>
</dbReference>
<evidence type="ECO:0000256" key="15">
    <source>
        <dbReference type="SAM" id="Coils"/>
    </source>
</evidence>
<dbReference type="InterPro" id="IPR019554">
    <property type="entry name" value="Soluble_ligand-bd"/>
</dbReference>
<evidence type="ECO:0000256" key="14">
    <source>
        <dbReference type="ARBA" id="ARBA00023288"/>
    </source>
</evidence>
<dbReference type="KEGG" id="cari:FNU76_04850"/>
<evidence type="ECO:0000256" key="5">
    <source>
        <dbReference type="ARBA" id="ARBA00022597"/>
    </source>
</evidence>
<dbReference type="GO" id="GO:0015288">
    <property type="term" value="F:porin activity"/>
    <property type="evidence" value="ECO:0007669"/>
    <property type="project" value="UniProtKB-KW"/>
</dbReference>
<keyword evidence="8" id="KW-0625">Polysaccharide transport</keyword>
<keyword evidence="4" id="KW-1134">Transmembrane beta strand</keyword>
<keyword evidence="13" id="KW-0998">Cell outer membrane</keyword>
<dbReference type="AlphaFoldDB" id="A0A516SC53"/>
<evidence type="ECO:0000259" key="20">
    <source>
        <dbReference type="Pfam" id="PF22461"/>
    </source>
</evidence>
<feature type="chain" id="PRO_5022077213" evidence="17">
    <location>
        <begin position="30"/>
        <end position="819"/>
    </location>
</feature>
<dbReference type="InterPro" id="IPR003715">
    <property type="entry name" value="Poly_export_N"/>
</dbReference>
<evidence type="ECO:0000256" key="1">
    <source>
        <dbReference type="ARBA" id="ARBA00004571"/>
    </source>
</evidence>
<dbReference type="Pfam" id="PF02563">
    <property type="entry name" value="Poly_export"/>
    <property type="match status" value="1"/>
</dbReference>
<feature type="signal peptide" evidence="17">
    <location>
        <begin position="1"/>
        <end position="29"/>
    </location>
</feature>
<evidence type="ECO:0000313" key="21">
    <source>
        <dbReference type="EMBL" id="QDQ25731.1"/>
    </source>
</evidence>
<evidence type="ECO:0000256" key="16">
    <source>
        <dbReference type="SAM" id="MobiDB-lite"/>
    </source>
</evidence>
<feature type="region of interest" description="Disordered" evidence="16">
    <location>
        <begin position="56"/>
        <end position="94"/>
    </location>
</feature>
<dbReference type="InterPro" id="IPR049712">
    <property type="entry name" value="Poly_export"/>
</dbReference>
<keyword evidence="7 17" id="KW-0732">Signal</keyword>
<feature type="region of interest" description="Disordered" evidence="16">
    <location>
        <begin position="457"/>
        <end position="479"/>
    </location>
</feature>
<name>A0A516SC53_9NEIS</name>
<feature type="domain" description="SLBB" evidence="20">
    <location>
        <begin position="225"/>
        <end position="302"/>
    </location>
</feature>
<evidence type="ECO:0000256" key="11">
    <source>
        <dbReference type="ARBA" id="ARBA00023136"/>
    </source>
</evidence>
<dbReference type="Gene3D" id="3.10.560.10">
    <property type="entry name" value="Outer membrane lipoprotein wza domain like"/>
    <property type="match status" value="4"/>
</dbReference>
<protein>
    <submittedName>
        <fullName evidence="21">Sugar transporter</fullName>
    </submittedName>
</protein>
<evidence type="ECO:0000256" key="3">
    <source>
        <dbReference type="ARBA" id="ARBA00022448"/>
    </source>
</evidence>
<evidence type="ECO:0000256" key="4">
    <source>
        <dbReference type="ARBA" id="ARBA00022452"/>
    </source>
</evidence>
<feature type="coiled-coil region" evidence="15">
    <location>
        <begin position="616"/>
        <end position="664"/>
    </location>
</feature>
<evidence type="ECO:0000256" key="2">
    <source>
        <dbReference type="ARBA" id="ARBA00009450"/>
    </source>
</evidence>